<accession>A0A3P8CSR3</accession>
<evidence type="ECO:0000313" key="2">
    <source>
        <dbReference type="EMBL" id="VDP33770.1"/>
    </source>
</evidence>
<proteinExistence type="predicted"/>
<organism evidence="2 3">
    <name type="scientific">Schistosoma mattheei</name>
    <dbReference type="NCBI Taxonomy" id="31246"/>
    <lineage>
        <taxon>Eukaryota</taxon>
        <taxon>Metazoa</taxon>
        <taxon>Spiralia</taxon>
        <taxon>Lophotrochozoa</taxon>
        <taxon>Platyhelminthes</taxon>
        <taxon>Trematoda</taxon>
        <taxon>Digenea</taxon>
        <taxon>Strigeidida</taxon>
        <taxon>Schistosomatoidea</taxon>
        <taxon>Schistosomatidae</taxon>
        <taxon>Schistosoma</taxon>
    </lineage>
</organism>
<evidence type="ECO:0000256" key="1">
    <source>
        <dbReference type="SAM" id="Phobius"/>
    </source>
</evidence>
<dbReference type="AlphaFoldDB" id="A0A3P8CSR3"/>
<dbReference type="Proteomes" id="UP000269396">
    <property type="component" value="Unassembled WGS sequence"/>
</dbReference>
<gene>
    <name evidence="2" type="ORF">SMTD_LOCUS6411</name>
</gene>
<keyword evidence="1" id="KW-0472">Membrane</keyword>
<evidence type="ECO:0000313" key="3">
    <source>
        <dbReference type="Proteomes" id="UP000269396"/>
    </source>
</evidence>
<feature type="transmembrane region" description="Helical" evidence="1">
    <location>
        <begin position="29"/>
        <end position="46"/>
    </location>
</feature>
<protein>
    <submittedName>
        <fullName evidence="2">Uncharacterized protein</fullName>
    </submittedName>
</protein>
<keyword evidence="1" id="KW-0812">Transmembrane</keyword>
<keyword evidence="1" id="KW-1133">Transmembrane helix</keyword>
<sequence>MCHQLILNHVQQLVDHVPLFDDVHNPNDVLIQQFAFFGTPIPVCFLRRFCSKKHKHL</sequence>
<dbReference type="EMBL" id="UZAL01027574">
    <property type="protein sequence ID" value="VDP33770.1"/>
    <property type="molecule type" value="Genomic_DNA"/>
</dbReference>
<name>A0A3P8CSR3_9TREM</name>
<keyword evidence="3" id="KW-1185">Reference proteome</keyword>
<reference evidence="2 3" key="1">
    <citation type="submission" date="2018-11" db="EMBL/GenBank/DDBJ databases">
        <authorList>
            <consortium name="Pathogen Informatics"/>
        </authorList>
    </citation>
    <scope>NUCLEOTIDE SEQUENCE [LARGE SCALE GENOMIC DNA]</scope>
    <source>
        <strain>Denwood</strain>
        <strain evidence="3">Zambia</strain>
    </source>
</reference>